<name>A0A6B0U7L5_IXORI</name>
<dbReference type="EMBL" id="GIFC01002741">
    <property type="protein sequence ID" value="MXU84824.1"/>
    <property type="molecule type" value="Transcribed_RNA"/>
</dbReference>
<dbReference type="AlphaFoldDB" id="A0A6B0U7L5"/>
<reference evidence="1" key="1">
    <citation type="submission" date="2019-12" db="EMBL/GenBank/DDBJ databases">
        <title>An insight into the sialome of adult female Ixodes ricinus ticks feeding for 6 days.</title>
        <authorList>
            <person name="Perner J."/>
            <person name="Ribeiro J.M.C."/>
        </authorList>
    </citation>
    <scope>NUCLEOTIDE SEQUENCE</scope>
    <source>
        <strain evidence="1">Semi-engorged</strain>
        <tissue evidence="1">Salivary glands</tissue>
    </source>
</reference>
<proteinExistence type="predicted"/>
<accession>A0A6B0U7L5</accession>
<sequence length="83" mass="9128">MKRSSSSGGRKSPMWCLPLPITVSSSARALVFSISLARFLCSHVPPSVSSSESYSYCTFPDIARASWARFLACIISNRARILR</sequence>
<protein>
    <submittedName>
        <fullName evidence="1">Putative secreted protein</fullName>
    </submittedName>
</protein>
<evidence type="ECO:0000313" key="1">
    <source>
        <dbReference type="EMBL" id="MXU84824.1"/>
    </source>
</evidence>
<organism evidence="1">
    <name type="scientific">Ixodes ricinus</name>
    <name type="common">Common tick</name>
    <name type="synonym">Acarus ricinus</name>
    <dbReference type="NCBI Taxonomy" id="34613"/>
    <lineage>
        <taxon>Eukaryota</taxon>
        <taxon>Metazoa</taxon>
        <taxon>Ecdysozoa</taxon>
        <taxon>Arthropoda</taxon>
        <taxon>Chelicerata</taxon>
        <taxon>Arachnida</taxon>
        <taxon>Acari</taxon>
        <taxon>Parasitiformes</taxon>
        <taxon>Ixodida</taxon>
        <taxon>Ixodoidea</taxon>
        <taxon>Ixodidae</taxon>
        <taxon>Ixodinae</taxon>
        <taxon>Ixodes</taxon>
    </lineage>
</organism>